<evidence type="ECO:0000313" key="2">
    <source>
        <dbReference type="EMBL" id="AWW41069.1"/>
    </source>
</evidence>
<dbReference type="InterPro" id="IPR020845">
    <property type="entry name" value="AMP-binding_CS"/>
</dbReference>
<protein>
    <submittedName>
        <fullName evidence="2">Long-chain fatty acid--CoA ligase</fullName>
    </submittedName>
</protein>
<evidence type="ECO:0000313" key="3">
    <source>
        <dbReference type="Proteomes" id="UP000249616"/>
    </source>
</evidence>
<dbReference type="InterPro" id="IPR000873">
    <property type="entry name" value="AMP-dep_synth/lig_dom"/>
</dbReference>
<dbReference type="Proteomes" id="UP000249616">
    <property type="component" value="Chromosome"/>
</dbReference>
<sequence>MIFDKLLALPSDAEPWIVDHQPIIVAAEDEKIPPSEIADAAARTATALRAHGVVPGERCVVWLESPTDIIVAYAAVTALGAVPILLSPTLSGPVAAAMVENVTGITGVIATDDRLAIGVETFGDVGRFIDWRDIAAELPRHKRISRRREVASDAAYVVVHTSGTTGIPKLAECSGASIRFNARVQAVIHRLSRLEGHLALVISPVHGRTVVGILAALMRRAPLMLLQDDSPENVDRMLKRHRPTYLETHPNTFRAWQHLSPGGAFRSVRFFGAGFDVIHPDTVSALLAGSDHRFAVCVEVYGQNETGPIAIRSHLKGMQKPLRALRRLRRSHLLNGHPAGPRFPFCRVRIVDDSGRPVPAGTPGRMVVKTPGVFSGYINRPDLSSRDYPDNRWWDTGDWGAKSRTGRITLVDRQVDKVSGAVSGIAIEDILLERFPEFLEFVVLEMNGDLQPVLSLRPGTEFRKEAWRSATGRLPRMAEPVVIPDGDFPRTVTGKIQRERLKKTLAGRPLSATRH</sequence>
<dbReference type="InterPro" id="IPR050237">
    <property type="entry name" value="ATP-dep_AMP-bd_enzyme"/>
</dbReference>
<name>A0A2Z4J7L2_9ACTN</name>
<dbReference type="Gene3D" id="3.40.50.12780">
    <property type="entry name" value="N-terminal domain of ligase-like"/>
    <property type="match status" value="1"/>
</dbReference>
<dbReference type="EMBL" id="CP030073">
    <property type="protein sequence ID" value="AWW41069.1"/>
    <property type="molecule type" value="Genomic_DNA"/>
</dbReference>
<keyword evidence="2" id="KW-0436">Ligase</keyword>
<reference evidence="2 3" key="1">
    <citation type="journal article" date="2019" name="Int. J. Syst. Evol. Microbiol.">
        <title>Streptomyces cadmiisoli sp. nov., a novel actinomycete isolated from cadmium-contaminated soil.</title>
        <authorList>
            <person name="Li K."/>
            <person name="Tang X."/>
            <person name="Zhao J."/>
            <person name="Guo Y."/>
            <person name="Tang Y."/>
            <person name="Gao J."/>
        </authorList>
    </citation>
    <scope>NUCLEOTIDE SEQUENCE [LARGE SCALE GENOMIC DNA]</scope>
    <source>
        <strain evidence="2 3">ZFG47</strain>
    </source>
</reference>
<evidence type="ECO:0000259" key="1">
    <source>
        <dbReference type="Pfam" id="PF00501"/>
    </source>
</evidence>
<dbReference type="RefSeq" id="WP_112440490.1">
    <property type="nucleotide sequence ID" value="NZ_CBDRHE010000017.1"/>
</dbReference>
<dbReference type="PROSITE" id="PS00455">
    <property type="entry name" value="AMP_BINDING"/>
    <property type="match status" value="1"/>
</dbReference>
<dbReference type="PANTHER" id="PTHR43767">
    <property type="entry name" value="LONG-CHAIN-FATTY-ACID--COA LIGASE"/>
    <property type="match status" value="1"/>
</dbReference>
<dbReference type="Pfam" id="PF00501">
    <property type="entry name" value="AMP-binding"/>
    <property type="match status" value="1"/>
</dbReference>
<feature type="domain" description="AMP-dependent synthetase/ligase" evidence="1">
    <location>
        <begin position="32"/>
        <end position="377"/>
    </location>
</feature>
<dbReference type="SUPFAM" id="SSF56801">
    <property type="entry name" value="Acetyl-CoA synthetase-like"/>
    <property type="match status" value="1"/>
</dbReference>
<dbReference type="AlphaFoldDB" id="A0A2Z4J7L2"/>
<dbReference type="KEGG" id="scad:DN051_33975"/>
<organism evidence="2 3">
    <name type="scientific">Streptomyces cadmiisoli</name>
    <dbReference type="NCBI Taxonomy" id="2184053"/>
    <lineage>
        <taxon>Bacteria</taxon>
        <taxon>Bacillati</taxon>
        <taxon>Actinomycetota</taxon>
        <taxon>Actinomycetes</taxon>
        <taxon>Kitasatosporales</taxon>
        <taxon>Streptomycetaceae</taxon>
        <taxon>Streptomyces</taxon>
        <taxon>Streptomyces aurantiacus group</taxon>
    </lineage>
</organism>
<proteinExistence type="predicted"/>
<dbReference type="InterPro" id="IPR042099">
    <property type="entry name" value="ANL_N_sf"/>
</dbReference>
<gene>
    <name evidence="2" type="ORF">DN051_33975</name>
</gene>
<dbReference type="PANTHER" id="PTHR43767:SF1">
    <property type="entry name" value="NONRIBOSOMAL PEPTIDE SYNTHASE PES1 (EUROFUNG)-RELATED"/>
    <property type="match status" value="1"/>
</dbReference>
<dbReference type="GO" id="GO:0016874">
    <property type="term" value="F:ligase activity"/>
    <property type="evidence" value="ECO:0007669"/>
    <property type="project" value="UniProtKB-KW"/>
</dbReference>
<accession>A0A2Z4J7L2</accession>
<keyword evidence="3" id="KW-1185">Reference proteome</keyword>